<feature type="domain" description="EamA" evidence="8">
    <location>
        <begin position="4"/>
        <end position="143"/>
    </location>
</feature>
<feature type="transmembrane region" description="Helical" evidence="7">
    <location>
        <begin position="245"/>
        <end position="262"/>
    </location>
</feature>
<feature type="transmembrane region" description="Helical" evidence="7">
    <location>
        <begin position="150"/>
        <end position="168"/>
    </location>
</feature>
<feature type="transmembrane region" description="Helical" evidence="7">
    <location>
        <begin position="189"/>
        <end position="207"/>
    </location>
</feature>
<dbReference type="InterPro" id="IPR000620">
    <property type="entry name" value="EamA_dom"/>
</dbReference>
<feature type="region of interest" description="Disordered" evidence="6">
    <location>
        <begin position="301"/>
        <end position="350"/>
    </location>
</feature>
<keyword evidence="3 7" id="KW-0812">Transmembrane</keyword>
<dbReference type="PANTHER" id="PTHR42920">
    <property type="entry name" value="OS03G0707200 PROTEIN-RELATED"/>
    <property type="match status" value="1"/>
</dbReference>
<accession>A0A1B4VEU1</accession>
<evidence type="ECO:0000259" key="8">
    <source>
        <dbReference type="Pfam" id="PF00892"/>
    </source>
</evidence>
<evidence type="ECO:0000256" key="4">
    <source>
        <dbReference type="ARBA" id="ARBA00022989"/>
    </source>
</evidence>
<dbReference type="OrthoDB" id="9794287at2"/>
<dbReference type="EMBL" id="AP014936">
    <property type="protein sequence ID" value="BAU49217.1"/>
    <property type="molecule type" value="Genomic_DNA"/>
</dbReference>
<name>A0A1B4VEU1_9GAMM</name>
<dbReference type="RefSeq" id="WP_096461656.1">
    <property type="nucleotide sequence ID" value="NZ_AP014936.1"/>
</dbReference>
<dbReference type="Gene3D" id="1.10.3730.20">
    <property type="match status" value="1"/>
</dbReference>
<proteinExistence type="predicted"/>
<feature type="transmembrane region" description="Helical" evidence="7">
    <location>
        <begin position="213"/>
        <end position="233"/>
    </location>
</feature>
<dbReference type="InterPro" id="IPR037185">
    <property type="entry name" value="EmrE-like"/>
</dbReference>
<comment type="subcellular location">
    <subcellularLocation>
        <location evidence="1">Cell membrane</location>
        <topology evidence="1">Multi-pass membrane protein</topology>
    </subcellularLocation>
</comment>
<reference evidence="9 10" key="1">
    <citation type="submission" date="2015-08" db="EMBL/GenBank/DDBJ databases">
        <title>Complete genome sequence of Sulfurifustis variabilis.</title>
        <authorList>
            <person name="Miura A."/>
            <person name="Kojima H."/>
            <person name="Fukui M."/>
        </authorList>
    </citation>
    <scope>NUCLEOTIDE SEQUENCE [LARGE SCALE GENOMIC DNA]</scope>
    <source>
        <strain evidence="10">skN76</strain>
    </source>
</reference>
<evidence type="ECO:0000313" key="10">
    <source>
        <dbReference type="Proteomes" id="UP000218899"/>
    </source>
</evidence>
<dbReference type="SUPFAM" id="SSF103481">
    <property type="entry name" value="Multidrug resistance efflux transporter EmrE"/>
    <property type="match status" value="2"/>
</dbReference>
<evidence type="ECO:0000256" key="1">
    <source>
        <dbReference type="ARBA" id="ARBA00004651"/>
    </source>
</evidence>
<feature type="compositionally biased region" description="Basic and acidic residues" evidence="6">
    <location>
        <begin position="331"/>
        <end position="344"/>
    </location>
</feature>
<gene>
    <name evidence="9" type="ORF">SVA_2669</name>
</gene>
<dbReference type="GO" id="GO:0005886">
    <property type="term" value="C:plasma membrane"/>
    <property type="evidence" value="ECO:0007669"/>
    <property type="project" value="UniProtKB-SubCell"/>
</dbReference>
<evidence type="ECO:0000256" key="6">
    <source>
        <dbReference type="SAM" id="MobiDB-lite"/>
    </source>
</evidence>
<keyword evidence="4 7" id="KW-1133">Transmembrane helix</keyword>
<dbReference type="AlphaFoldDB" id="A0A1B4VEU1"/>
<feature type="transmembrane region" description="Helical" evidence="7">
    <location>
        <begin position="31"/>
        <end position="51"/>
    </location>
</feature>
<evidence type="ECO:0000256" key="7">
    <source>
        <dbReference type="SAM" id="Phobius"/>
    </source>
</evidence>
<feature type="transmembrane region" description="Helical" evidence="7">
    <location>
        <begin position="128"/>
        <end position="144"/>
    </location>
</feature>
<feature type="transmembrane region" description="Helical" evidence="7">
    <location>
        <begin position="71"/>
        <end position="93"/>
    </location>
</feature>
<evidence type="ECO:0000256" key="5">
    <source>
        <dbReference type="ARBA" id="ARBA00023136"/>
    </source>
</evidence>
<evidence type="ECO:0000313" key="9">
    <source>
        <dbReference type="EMBL" id="BAU49217.1"/>
    </source>
</evidence>
<dbReference type="Pfam" id="PF00892">
    <property type="entry name" value="EamA"/>
    <property type="match status" value="2"/>
</dbReference>
<feature type="transmembrane region" description="Helical" evidence="7">
    <location>
        <begin position="268"/>
        <end position="285"/>
    </location>
</feature>
<dbReference type="Proteomes" id="UP000218899">
    <property type="component" value="Chromosome"/>
</dbReference>
<keyword evidence="2" id="KW-1003">Cell membrane</keyword>
<dbReference type="PANTHER" id="PTHR42920:SF11">
    <property type="entry name" value="INNER MEMBRANE PROTEIN YTFF"/>
    <property type="match status" value="1"/>
</dbReference>
<dbReference type="KEGG" id="sva:SVA_2669"/>
<keyword evidence="10" id="KW-1185">Reference proteome</keyword>
<evidence type="ECO:0000256" key="3">
    <source>
        <dbReference type="ARBA" id="ARBA00022692"/>
    </source>
</evidence>
<dbReference type="InterPro" id="IPR051258">
    <property type="entry name" value="Diverse_Substrate_Transporter"/>
</dbReference>
<keyword evidence="5 7" id="KW-0472">Membrane</keyword>
<feature type="compositionally biased region" description="Basic and acidic residues" evidence="6">
    <location>
        <begin position="301"/>
        <end position="323"/>
    </location>
</feature>
<sequence length="350" mass="36848">MNPALAALLAALLFGLSTPFAKRLLGEVEPLLLAGVLYLGSGLGLWAWRLASRRLSTGESERRPGFTRDELPWLIGAIAVGGVLAPVLLLYGLRATPAATASLLLNLEGVFTALLAAAFFGEHLGRRIALGLACIVAGGVLLSYTPGTPFRISPGALGVAGACLAWALDNNLTRRIATADAVRLAAIKGLAAGTVNTVLALIVGAALPAPPAVLGGLVVGALGYGASLALFVLALRGLGAARTSGYFSTAPFVGAAVAVAWLDEPAGVRFLLAGSFMALGVWLHLSERHAHLHHHEPLVHDHAHRHDDGHHEHAHDFPWDGRTPHAHPHRHEPITHSHPHYPDAHHRHRH</sequence>
<feature type="transmembrane region" description="Helical" evidence="7">
    <location>
        <begin position="99"/>
        <end position="121"/>
    </location>
</feature>
<protein>
    <submittedName>
        <fullName evidence="9">Membrane protein</fullName>
    </submittedName>
</protein>
<feature type="domain" description="EamA" evidence="8">
    <location>
        <begin position="154"/>
        <end position="283"/>
    </location>
</feature>
<organism evidence="9 10">
    <name type="scientific">Sulfurifustis variabilis</name>
    <dbReference type="NCBI Taxonomy" id="1675686"/>
    <lineage>
        <taxon>Bacteria</taxon>
        <taxon>Pseudomonadati</taxon>
        <taxon>Pseudomonadota</taxon>
        <taxon>Gammaproteobacteria</taxon>
        <taxon>Acidiferrobacterales</taxon>
        <taxon>Acidiferrobacteraceae</taxon>
        <taxon>Sulfurifustis</taxon>
    </lineage>
</organism>
<evidence type="ECO:0000256" key="2">
    <source>
        <dbReference type="ARBA" id="ARBA00022475"/>
    </source>
</evidence>